<name>Q3JS21_BURP1</name>
<dbReference type="EnsemblBacteria" id="ABA50983">
    <property type="protein sequence ID" value="ABA50983"/>
    <property type="gene ID" value="BURPS1710b_2237"/>
</dbReference>
<reference evidence="8 9" key="1">
    <citation type="submission" date="2005-09" db="EMBL/GenBank/DDBJ databases">
        <authorList>
            <person name="Woods D.E."/>
            <person name="Nierman W.C."/>
        </authorList>
    </citation>
    <scope>NUCLEOTIDE SEQUENCE [LARGE SCALE GENOMIC DNA]</scope>
    <source>
        <strain evidence="8 9">1710b</strain>
    </source>
</reference>
<evidence type="ECO:0000256" key="4">
    <source>
        <dbReference type="ARBA" id="ARBA00023027"/>
    </source>
</evidence>
<dbReference type="PROSITE" id="PS00060">
    <property type="entry name" value="ADH_IRON_2"/>
    <property type="match status" value="1"/>
</dbReference>
<dbReference type="Gene3D" id="3.40.50.1970">
    <property type="match status" value="1"/>
</dbReference>
<feature type="region of interest" description="Disordered" evidence="5">
    <location>
        <begin position="84"/>
        <end position="103"/>
    </location>
</feature>
<dbReference type="SUPFAM" id="SSF56796">
    <property type="entry name" value="Dehydroquinate synthase-like"/>
    <property type="match status" value="1"/>
</dbReference>
<dbReference type="FunFam" id="3.40.50.1970:FF:000003">
    <property type="entry name" value="Alcohol dehydrogenase, iron-containing"/>
    <property type="match status" value="1"/>
</dbReference>
<evidence type="ECO:0000259" key="6">
    <source>
        <dbReference type="Pfam" id="PF00465"/>
    </source>
</evidence>
<dbReference type="InterPro" id="IPR018211">
    <property type="entry name" value="ADH_Fe_CS"/>
</dbReference>
<evidence type="ECO:0000256" key="5">
    <source>
        <dbReference type="SAM" id="MobiDB-lite"/>
    </source>
</evidence>
<dbReference type="EMBL" id="CP000124">
    <property type="protein sequence ID" value="ABA50983.1"/>
    <property type="molecule type" value="Genomic_DNA"/>
</dbReference>
<organism evidence="8 9">
    <name type="scientific">Burkholderia pseudomallei (strain 1710b)</name>
    <dbReference type="NCBI Taxonomy" id="320372"/>
    <lineage>
        <taxon>Bacteria</taxon>
        <taxon>Pseudomonadati</taxon>
        <taxon>Pseudomonadota</taxon>
        <taxon>Betaproteobacteria</taxon>
        <taxon>Burkholderiales</taxon>
        <taxon>Burkholderiaceae</taxon>
        <taxon>Burkholderia</taxon>
        <taxon>pseudomallei group</taxon>
    </lineage>
</organism>
<dbReference type="GO" id="GO:0046872">
    <property type="term" value="F:metal ion binding"/>
    <property type="evidence" value="ECO:0007669"/>
    <property type="project" value="InterPro"/>
</dbReference>
<dbReference type="Proteomes" id="UP000002700">
    <property type="component" value="Chromosome I"/>
</dbReference>
<evidence type="ECO:0000313" key="9">
    <source>
        <dbReference type="Proteomes" id="UP000002700"/>
    </source>
</evidence>
<gene>
    <name evidence="8" type="primary">eutG</name>
    <name evidence="8" type="ordered locus">BURPS1710b_2237</name>
</gene>
<dbReference type="GO" id="GO:0004022">
    <property type="term" value="F:alcohol dehydrogenase (NAD+) activity"/>
    <property type="evidence" value="ECO:0007669"/>
    <property type="project" value="UniProtKB-EC"/>
</dbReference>
<feature type="compositionally biased region" description="Low complexity" evidence="5">
    <location>
        <begin position="24"/>
        <end position="39"/>
    </location>
</feature>
<dbReference type="Pfam" id="PF00465">
    <property type="entry name" value="Fe-ADH"/>
    <property type="match status" value="1"/>
</dbReference>
<dbReference type="Pfam" id="PF25137">
    <property type="entry name" value="ADH_Fe_C"/>
    <property type="match status" value="1"/>
</dbReference>
<dbReference type="EC" id="1.1.1.1" evidence="8"/>
<dbReference type="InterPro" id="IPR001670">
    <property type="entry name" value="ADH_Fe/GldA"/>
</dbReference>
<dbReference type="PROSITE" id="PS00913">
    <property type="entry name" value="ADH_IRON_1"/>
    <property type="match status" value="1"/>
</dbReference>
<dbReference type="InterPro" id="IPR039697">
    <property type="entry name" value="Alcohol_dehydrogenase_Fe"/>
</dbReference>
<keyword evidence="4" id="KW-0520">NAD</keyword>
<dbReference type="KEGG" id="bpm:BURPS1710b_2237"/>
<dbReference type="InterPro" id="IPR056798">
    <property type="entry name" value="ADH_Fe_C"/>
</dbReference>
<feature type="domain" description="Fe-containing alcohol dehydrogenase-like C-terminal" evidence="7">
    <location>
        <begin position="295"/>
        <end position="490"/>
    </location>
</feature>
<dbReference type="PANTHER" id="PTHR11496:SF102">
    <property type="entry name" value="ALCOHOL DEHYDROGENASE 4"/>
    <property type="match status" value="1"/>
</dbReference>
<sequence length="490" mass="50636">MAAFGVGRNGAAQSAESDAVRFIGARPRAAPRGQRRASPGPRPIAPKWSRMCLIRTGVARRAAGRSSARGLPADGMDRAFSFPGITGGSTRDAPTQPGDDMSNLSSAERTDSFFIPCVTLIGPGCARETGARAKSLGAKKALIVTDAGLHKMGVSEIVAGHIREAGLQAAIFPGAQPNPTDVNVHDGVELYRREGCDFIVSLGGGSSHDCAKGIGLVTAGGGHIRDYEGIDKSTVPMTPLISINTTAGTAAEMTRFCIITNSSNHVKMAIVDWRCTPLIAIDDPSLMVAMPPALTAATGMDALTHAVEAYVSTAATPITDACAEKAIALIGEWLPKAVANGESMQARAAMCYAQYLAGMAFNNASLGYVHAMAHQLGGFYNLPHGVCNAILLPHVCEFNLIAAPERFAAIAPLLGVRTAGMSTPDAARAAIAAIRALSASIGIPSGLAALGVKAEDHEVMAGNAQKDACMLTNPRKATLAQVIAIFAAAM</sequence>
<keyword evidence="3 8" id="KW-0560">Oxidoreductase</keyword>
<evidence type="ECO:0000256" key="2">
    <source>
        <dbReference type="ARBA" id="ARBA00007358"/>
    </source>
</evidence>
<evidence type="ECO:0000256" key="3">
    <source>
        <dbReference type="ARBA" id="ARBA00023002"/>
    </source>
</evidence>
<dbReference type="AlphaFoldDB" id="Q3JS21"/>
<evidence type="ECO:0000256" key="1">
    <source>
        <dbReference type="ARBA" id="ARBA00001962"/>
    </source>
</evidence>
<feature type="region of interest" description="Disordered" evidence="5">
    <location>
        <begin position="23"/>
        <end position="46"/>
    </location>
</feature>
<proteinExistence type="inferred from homology"/>
<dbReference type="FunFam" id="1.20.1090.10:FF:000001">
    <property type="entry name" value="Aldehyde-alcohol dehydrogenase"/>
    <property type="match status" value="1"/>
</dbReference>
<evidence type="ECO:0000313" key="8">
    <source>
        <dbReference type="EMBL" id="ABA50983.1"/>
    </source>
</evidence>
<dbReference type="PANTHER" id="PTHR11496">
    <property type="entry name" value="ALCOHOL DEHYDROGENASE"/>
    <property type="match status" value="1"/>
</dbReference>
<comment type="cofactor">
    <cofactor evidence="1">
        <name>Fe cation</name>
        <dbReference type="ChEBI" id="CHEBI:24875"/>
    </cofactor>
</comment>
<dbReference type="Gene3D" id="1.20.1090.10">
    <property type="entry name" value="Dehydroquinate synthase-like - alpha domain"/>
    <property type="match status" value="1"/>
</dbReference>
<dbReference type="HOGENOM" id="CLU_007207_0_0_4"/>
<accession>Q3JS21</accession>
<protein>
    <submittedName>
        <fullName evidence="8">EutG protein</fullName>
        <ecNumber evidence="8">1.1.1.1</ecNumber>
    </submittedName>
</protein>
<evidence type="ECO:0000259" key="7">
    <source>
        <dbReference type="Pfam" id="PF25137"/>
    </source>
</evidence>
<dbReference type="CDD" id="cd08188">
    <property type="entry name" value="PDDH"/>
    <property type="match status" value="1"/>
</dbReference>
<feature type="domain" description="Alcohol dehydrogenase iron-type/glycerol dehydrogenase GldA" evidence="6">
    <location>
        <begin position="119"/>
        <end position="284"/>
    </location>
</feature>
<comment type="similarity">
    <text evidence="2">Belongs to the iron-containing alcohol dehydrogenase family.</text>
</comment>